<dbReference type="EMBL" id="KZ819330">
    <property type="protein sequence ID" value="PWN19852.1"/>
    <property type="molecule type" value="Genomic_DNA"/>
</dbReference>
<proteinExistence type="inferred from homology"/>
<feature type="compositionally biased region" description="Polar residues" evidence="6">
    <location>
        <begin position="137"/>
        <end position="146"/>
    </location>
</feature>
<dbReference type="InterPro" id="IPR004524">
    <property type="entry name" value="Asp-tRNA-ligase_1"/>
</dbReference>
<dbReference type="AlphaFoldDB" id="A0A316U3H6"/>
<sequence>MALSRSMSCTARLAASHTCLHNVSANPAVLHIARGSHLKASSLASTSAQRLPDPRRRCASSSSKTTLPSPSTRPAGTSRPPPQDKAYHGYFKPRNASAGSLSLSDVGREVVIAGWLASSRRVNSELSFHSLRDSTGSVQLKAQHSQGSGGGGGGGGGEDDTLLSLPLESVVHIEGIVEARPEGTILSKDLPSGSIEVRVTSWQVLNPAKAQLPFYPEKEHELPKSEETRIQYRYLDLRRKSLTDNLRLRSLVAHTVRDQLFRQGFTEVETPLLLRSTPEGAREFLVPTRSPSALRTSTDVSEGSSAYLAELVTQVPTFYALPQSPQQPKQILMASGVTDKYYQFAKCFRDESSRKDRQPEFTQIDLEMAFVSGQGEPGDTSGWRMGGSEVRRVVEGMVRSIWQAARGVDVLPDGEDGSSSGFRVMTYEAAMRRFGVDKPDVRFALEIVDLAAGLKKHYFKGDVDDEVGNEEDVKLMKEKAGTLEVLAFRGPRSGQAFSRKEAIELTRDKSGGTGHLERFKALHPAPHAIAQLLLLKSALLRSYLSDTGLSPDEVDVEVLAKQIQLALEKGRFDLPQAGQSSKVGAEMDEEVQIWIQRRGDPSVGDSTELGDLRVRLRDAVLHKGWSTLPTHPHFLWITEFPLFTRADSDKAALSGGRWASTHHPFTAPMHSHLPALQRILSTLASIPSSSPDEQGKVLAGFESWLRRIRGQHYDLVLNGVEIGGGSVRIHSAHLQESILRSIHQLSSGEVGRFAHLLGALDSGCPPHAGIALGFDRLVSLLTEKESASIRDVIAFPKIGAAGRDPLFGSPSPIGEVDKEAALALDGEKGQGKGKSDRRRPKIGERHLRKQSSKSEEQDLRLPLQQEQGTRQQLEERSSTSAAAEEEAAEEEDVEEEEEDGEDEGKGEEANPTSCAPKRSSLPPLSPSQQHQQRTESLLLEEFALCRLAPHLEEERIQVRSRFRKISRAKAKRARRVEEEERLKEEEREREERMRRRGLID</sequence>
<feature type="compositionally biased region" description="Low complexity" evidence="6">
    <location>
        <begin position="919"/>
        <end position="931"/>
    </location>
</feature>
<keyword evidence="4" id="KW-0648">Protein biosynthesis</keyword>
<dbReference type="Gene3D" id="3.30.930.10">
    <property type="entry name" value="Bira Bifunctional Protein, Domain 2"/>
    <property type="match status" value="2"/>
</dbReference>
<feature type="compositionally biased region" description="Basic residues" evidence="6">
    <location>
        <begin position="965"/>
        <end position="974"/>
    </location>
</feature>
<evidence type="ECO:0000259" key="7">
    <source>
        <dbReference type="PROSITE" id="PS50862"/>
    </source>
</evidence>
<feature type="compositionally biased region" description="Basic residues" evidence="6">
    <location>
        <begin position="835"/>
        <end position="851"/>
    </location>
</feature>
<dbReference type="HAMAP" id="MF_00044">
    <property type="entry name" value="Asp_tRNA_synth_type1"/>
    <property type="match status" value="1"/>
</dbReference>
<dbReference type="STRING" id="1684307.A0A316U3H6"/>
<dbReference type="OrthoDB" id="439710at2759"/>
<feature type="compositionally biased region" description="Acidic residues" evidence="6">
    <location>
        <begin position="883"/>
        <end position="905"/>
    </location>
</feature>
<evidence type="ECO:0000313" key="9">
    <source>
        <dbReference type="Proteomes" id="UP000245942"/>
    </source>
</evidence>
<evidence type="ECO:0000256" key="1">
    <source>
        <dbReference type="ARBA" id="ARBA00022598"/>
    </source>
</evidence>
<dbReference type="InterPro" id="IPR045864">
    <property type="entry name" value="aa-tRNA-synth_II/BPL/LPL"/>
</dbReference>
<dbReference type="InterPro" id="IPR012340">
    <property type="entry name" value="NA-bd_OB-fold"/>
</dbReference>
<keyword evidence="5" id="KW-0030">Aminoacyl-tRNA synthetase</keyword>
<name>A0A316U3H6_9BASI</name>
<dbReference type="SUPFAM" id="SSF55681">
    <property type="entry name" value="Class II aaRS and biotin synthetases"/>
    <property type="match status" value="1"/>
</dbReference>
<evidence type="ECO:0000256" key="6">
    <source>
        <dbReference type="SAM" id="MobiDB-lite"/>
    </source>
</evidence>
<keyword evidence="3" id="KW-0067">ATP-binding</keyword>
<dbReference type="InterPro" id="IPR004115">
    <property type="entry name" value="GAD-like_sf"/>
</dbReference>
<feature type="region of interest" description="Disordered" evidence="6">
    <location>
        <begin position="137"/>
        <end position="161"/>
    </location>
</feature>
<dbReference type="GO" id="GO:0003676">
    <property type="term" value="F:nucleic acid binding"/>
    <property type="evidence" value="ECO:0007669"/>
    <property type="project" value="InterPro"/>
</dbReference>
<keyword evidence="9" id="KW-1185">Reference proteome</keyword>
<dbReference type="GO" id="GO:0004815">
    <property type="term" value="F:aspartate-tRNA ligase activity"/>
    <property type="evidence" value="ECO:0007669"/>
    <property type="project" value="TreeGrafter"/>
</dbReference>
<dbReference type="GO" id="GO:0006422">
    <property type="term" value="P:aspartyl-tRNA aminoacylation"/>
    <property type="evidence" value="ECO:0007669"/>
    <property type="project" value="TreeGrafter"/>
</dbReference>
<dbReference type="Gene3D" id="2.40.50.140">
    <property type="entry name" value="Nucleic acid-binding proteins"/>
    <property type="match status" value="1"/>
</dbReference>
<evidence type="ECO:0000256" key="3">
    <source>
        <dbReference type="ARBA" id="ARBA00022840"/>
    </source>
</evidence>
<feature type="compositionally biased region" description="Basic and acidic residues" evidence="6">
    <location>
        <begin position="823"/>
        <end position="834"/>
    </location>
</feature>
<feature type="region of interest" description="Disordered" evidence="6">
    <location>
        <begin position="965"/>
        <end position="1000"/>
    </location>
</feature>
<dbReference type="GO" id="GO:0005739">
    <property type="term" value="C:mitochondrion"/>
    <property type="evidence" value="ECO:0007669"/>
    <property type="project" value="TreeGrafter"/>
</dbReference>
<reference evidence="8 9" key="1">
    <citation type="journal article" date="2018" name="Mol. Biol. Evol.">
        <title>Broad Genomic Sampling Reveals a Smut Pathogenic Ancestry of the Fungal Clade Ustilaginomycotina.</title>
        <authorList>
            <person name="Kijpornyongpan T."/>
            <person name="Mondo S.J."/>
            <person name="Barry K."/>
            <person name="Sandor L."/>
            <person name="Lee J."/>
            <person name="Lipzen A."/>
            <person name="Pangilinan J."/>
            <person name="LaButti K."/>
            <person name="Hainaut M."/>
            <person name="Henrissat B."/>
            <person name="Grigoriev I.V."/>
            <person name="Spatafora J.W."/>
            <person name="Aime M.C."/>
        </authorList>
    </citation>
    <scope>NUCLEOTIDE SEQUENCE [LARGE SCALE GENOMIC DNA]</scope>
    <source>
        <strain evidence="8 9">MCA 4718</strain>
    </source>
</reference>
<keyword evidence="2" id="KW-0547">Nucleotide-binding</keyword>
<organism evidence="8 9">
    <name type="scientific">Pseudomicrostroma glucosiphilum</name>
    <dbReference type="NCBI Taxonomy" id="1684307"/>
    <lineage>
        <taxon>Eukaryota</taxon>
        <taxon>Fungi</taxon>
        <taxon>Dikarya</taxon>
        <taxon>Basidiomycota</taxon>
        <taxon>Ustilaginomycotina</taxon>
        <taxon>Exobasidiomycetes</taxon>
        <taxon>Microstromatales</taxon>
        <taxon>Microstromatales incertae sedis</taxon>
        <taxon>Pseudomicrostroma</taxon>
    </lineage>
</organism>
<dbReference type="InterPro" id="IPR004365">
    <property type="entry name" value="NA-bd_OB_tRNA"/>
</dbReference>
<dbReference type="PROSITE" id="PS50862">
    <property type="entry name" value="AA_TRNA_LIGASE_II"/>
    <property type="match status" value="1"/>
</dbReference>
<dbReference type="CDD" id="cd04317">
    <property type="entry name" value="EcAspRS_like_N"/>
    <property type="match status" value="1"/>
</dbReference>
<feature type="domain" description="Aminoacyl-transfer RNA synthetases class-II family profile" evidence="7">
    <location>
        <begin position="246"/>
        <end position="796"/>
    </location>
</feature>
<dbReference type="PANTHER" id="PTHR22594:SF5">
    <property type="entry name" value="ASPARTATE--TRNA LIGASE, MITOCHONDRIAL"/>
    <property type="match status" value="1"/>
</dbReference>
<dbReference type="InterPro" id="IPR004364">
    <property type="entry name" value="Aa-tRNA-synt_II"/>
</dbReference>
<feature type="compositionally biased region" description="Gly residues" evidence="6">
    <location>
        <begin position="147"/>
        <end position="156"/>
    </location>
</feature>
<dbReference type="GeneID" id="37012429"/>
<dbReference type="Pfam" id="PF01336">
    <property type="entry name" value="tRNA_anti-codon"/>
    <property type="match status" value="1"/>
</dbReference>
<feature type="compositionally biased region" description="Low complexity" evidence="6">
    <location>
        <begin position="60"/>
        <end position="74"/>
    </location>
</feature>
<dbReference type="Gene3D" id="3.30.1360.30">
    <property type="entry name" value="GAD-like domain"/>
    <property type="match status" value="2"/>
</dbReference>
<dbReference type="Proteomes" id="UP000245942">
    <property type="component" value="Unassembled WGS sequence"/>
</dbReference>
<feature type="region of interest" description="Disordered" evidence="6">
    <location>
        <begin position="823"/>
        <end position="934"/>
    </location>
</feature>
<dbReference type="InterPro" id="IPR006195">
    <property type="entry name" value="aa-tRNA-synth_II"/>
</dbReference>
<evidence type="ECO:0000256" key="2">
    <source>
        <dbReference type="ARBA" id="ARBA00022741"/>
    </source>
</evidence>
<keyword evidence="1" id="KW-0436">Ligase</keyword>
<feature type="compositionally biased region" description="Basic and acidic residues" evidence="6">
    <location>
        <begin position="975"/>
        <end position="1000"/>
    </location>
</feature>
<feature type="region of interest" description="Disordered" evidence="6">
    <location>
        <begin position="43"/>
        <end position="91"/>
    </location>
</feature>
<dbReference type="RefSeq" id="XP_025347012.1">
    <property type="nucleotide sequence ID" value="XM_025490695.1"/>
</dbReference>
<evidence type="ECO:0000256" key="5">
    <source>
        <dbReference type="ARBA" id="ARBA00023146"/>
    </source>
</evidence>
<protein>
    <recommendedName>
        <fullName evidence="7">Aminoacyl-transfer RNA synthetases class-II family profile domain-containing protein</fullName>
    </recommendedName>
</protein>
<dbReference type="SUPFAM" id="SSF50249">
    <property type="entry name" value="Nucleic acid-binding proteins"/>
    <property type="match status" value="1"/>
</dbReference>
<evidence type="ECO:0000313" key="8">
    <source>
        <dbReference type="EMBL" id="PWN19852.1"/>
    </source>
</evidence>
<accession>A0A316U3H6</accession>
<dbReference type="PANTHER" id="PTHR22594">
    <property type="entry name" value="ASPARTYL/LYSYL-TRNA SYNTHETASE"/>
    <property type="match status" value="1"/>
</dbReference>
<gene>
    <name evidence="8" type="ORF">BCV69DRAFT_261384</name>
</gene>
<dbReference type="GO" id="GO:0005524">
    <property type="term" value="F:ATP binding"/>
    <property type="evidence" value="ECO:0007669"/>
    <property type="project" value="UniProtKB-KW"/>
</dbReference>
<evidence type="ECO:0000256" key="4">
    <source>
        <dbReference type="ARBA" id="ARBA00022917"/>
    </source>
</evidence>
<dbReference type="InterPro" id="IPR047089">
    <property type="entry name" value="Asp-tRNA-ligase_1_N"/>
</dbReference>
<dbReference type="Pfam" id="PF00152">
    <property type="entry name" value="tRNA-synt_2"/>
    <property type="match status" value="1"/>
</dbReference>